<dbReference type="InterPro" id="IPR020846">
    <property type="entry name" value="MFS_dom"/>
</dbReference>
<feature type="transmembrane region" description="Helical" evidence="7">
    <location>
        <begin position="555"/>
        <end position="574"/>
    </location>
</feature>
<feature type="transmembrane region" description="Helical" evidence="7">
    <location>
        <begin position="465"/>
        <end position="487"/>
    </location>
</feature>
<feature type="region of interest" description="Disordered" evidence="6">
    <location>
        <begin position="16"/>
        <end position="43"/>
    </location>
</feature>
<evidence type="ECO:0000313" key="9">
    <source>
        <dbReference type="EMBL" id="KXT11953.1"/>
    </source>
</evidence>
<organism evidence="9 10">
    <name type="scientific">Pseudocercospora musae</name>
    <dbReference type="NCBI Taxonomy" id="113226"/>
    <lineage>
        <taxon>Eukaryota</taxon>
        <taxon>Fungi</taxon>
        <taxon>Dikarya</taxon>
        <taxon>Ascomycota</taxon>
        <taxon>Pezizomycotina</taxon>
        <taxon>Dothideomycetes</taxon>
        <taxon>Dothideomycetidae</taxon>
        <taxon>Mycosphaerellales</taxon>
        <taxon>Mycosphaerellaceae</taxon>
        <taxon>Pseudocercospora</taxon>
    </lineage>
</organism>
<dbReference type="Proteomes" id="UP000073492">
    <property type="component" value="Unassembled WGS sequence"/>
</dbReference>
<keyword evidence="3 7" id="KW-0812">Transmembrane</keyword>
<feature type="transmembrane region" description="Helical" evidence="7">
    <location>
        <begin position="295"/>
        <end position="313"/>
    </location>
</feature>
<feature type="transmembrane region" description="Helical" evidence="7">
    <location>
        <begin position="109"/>
        <end position="127"/>
    </location>
</feature>
<feature type="transmembrane region" description="Helical" evidence="7">
    <location>
        <begin position="134"/>
        <end position="153"/>
    </location>
</feature>
<dbReference type="InterPro" id="IPR010573">
    <property type="entry name" value="MFS_Str1/Tri12-like"/>
</dbReference>
<accession>A0A139IB32</accession>
<evidence type="ECO:0000256" key="3">
    <source>
        <dbReference type="ARBA" id="ARBA00022692"/>
    </source>
</evidence>
<dbReference type="InterPro" id="IPR036259">
    <property type="entry name" value="MFS_trans_sf"/>
</dbReference>
<dbReference type="GO" id="GO:0022857">
    <property type="term" value="F:transmembrane transporter activity"/>
    <property type="evidence" value="ECO:0007669"/>
    <property type="project" value="InterPro"/>
</dbReference>
<feature type="transmembrane region" description="Helical" evidence="7">
    <location>
        <begin position="194"/>
        <end position="213"/>
    </location>
</feature>
<feature type="transmembrane region" description="Helical" evidence="7">
    <location>
        <begin position="428"/>
        <end position="453"/>
    </location>
</feature>
<dbReference type="OrthoDB" id="4161376at2759"/>
<dbReference type="PANTHER" id="PTHR23501">
    <property type="entry name" value="MAJOR FACILITATOR SUPERFAMILY"/>
    <property type="match status" value="1"/>
</dbReference>
<dbReference type="Gene3D" id="1.20.1250.20">
    <property type="entry name" value="MFS general substrate transporter like domains"/>
    <property type="match status" value="1"/>
</dbReference>
<evidence type="ECO:0000256" key="7">
    <source>
        <dbReference type="SAM" id="Phobius"/>
    </source>
</evidence>
<feature type="transmembrane region" description="Helical" evidence="7">
    <location>
        <begin position="334"/>
        <end position="358"/>
    </location>
</feature>
<evidence type="ECO:0000256" key="1">
    <source>
        <dbReference type="ARBA" id="ARBA00004141"/>
    </source>
</evidence>
<feature type="transmembrane region" description="Helical" evidence="7">
    <location>
        <begin position="262"/>
        <end position="283"/>
    </location>
</feature>
<keyword evidence="5 7" id="KW-0472">Membrane</keyword>
<comment type="caution">
    <text evidence="9">The sequence shown here is derived from an EMBL/GenBank/DDBJ whole genome shotgun (WGS) entry which is preliminary data.</text>
</comment>
<evidence type="ECO:0000256" key="5">
    <source>
        <dbReference type="ARBA" id="ARBA00023136"/>
    </source>
</evidence>
<dbReference type="GO" id="GO:0005886">
    <property type="term" value="C:plasma membrane"/>
    <property type="evidence" value="ECO:0007669"/>
    <property type="project" value="TreeGrafter"/>
</dbReference>
<dbReference type="PANTHER" id="PTHR23501:SF109">
    <property type="entry name" value="MAJOR FACILITATOR SUPERFAMILY (MFS) PROFILE DOMAIN-CONTAINING PROTEIN-RELATED"/>
    <property type="match status" value="1"/>
</dbReference>
<reference evidence="9 10" key="1">
    <citation type="submission" date="2015-07" db="EMBL/GenBank/DDBJ databases">
        <title>Comparative genomics of the Sigatoka disease complex on banana suggests a link between parallel evolutionary changes in Pseudocercospora fijiensis and Pseudocercospora eumusae and increased virulence on the banana host.</title>
        <authorList>
            <person name="Chang T.-C."/>
            <person name="Salvucci A."/>
            <person name="Crous P.W."/>
            <person name="Stergiopoulos I."/>
        </authorList>
    </citation>
    <scope>NUCLEOTIDE SEQUENCE [LARGE SCALE GENOMIC DNA]</scope>
    <source>
        <strain evidence="9 10">CBS 116634</strain>
    </source>
</reference>
<feature type="compositionally biased region" description="Basic and acidic residues" evidence="6">
    <location>
        <begin position="22"/>
        <end position="43"/>
    </location>
</feature>
<gene>
    <name evidence="9" type="ORF">AC579_1002</name>
</gene>
<proteinExistence type="predicted"/>
<evidence type="ECO:0000259" key="8">
    <source>
        <dbReference type="PROSITE" id="PS50850"/>
    </source>
</evidence>
<feature type="transmembrane region" description="Helical" evidence="7">
    <location>
        <begin position="403"/>
        <end position="422"/>
    </location>
</feature>
<dbReference type="EMBL" id="LFZO01000172">
    <property type="protein sequence ID" value="KXT11953.1"/>
    <property type="molecule type" value="Genomic_DNA"/>
</dbReference>
<keyword evidence="2" id="KW-0813">Transport</keyword>
<keyword evidence="4 7" id="KW-1133">Transmembrane helix</keyword>
<dbReference type="SUPFAM" id="SSF103473">
    <property type="entry name" value="MFS general substrate transporter"/>
    <property type="match status" value="1"/>
</dbReference>
<dbReference type="Pfam" id="PF06609">
    <property type="entry name" value="TRI12"/>
    <property type="match status" value="1"/>
</dbReference>
<feature type="transmembrane region" description="Helical" evidence="7">
    <location>
        <begin position="378"/>
        <end position="396"/>
    </location>
</feature>
<feature type="domain" description="Major facilitator superfamily (MFS) profile" evidence="8">
    <location>
        <begin position="67"/>
        <end position="521"/>
    </location>
</feature>
<feature type="transmembrane region" description="Helical" evidence="7">
    <location>
        <begin position="159"/>
        <end position="182"/>
    </location>
</feature>
<dbReference type="AlphaFoldDB" id="A0A139IB32"/>
<evidence type="ECO:0000256" key="6">
    <source>
        <dbReference type="SAM" id="MobiDB-lite"/>
    </source>
</evidence>
<protein>
    <recommendedName>
        <fullName evidence="8">Major facilitator superfamily (MFS) profile domain-containing protein</fullName>
    </recommendedName>
</protein>
<evidence type="ECO:0000313" key="10">
    <source>
        <dbReference type="Proteomes" id="UP000073492"/>
    </source>
</evidence>
<feature type="transmembrane region" description="Helical" evidence="7">
    <location>
        <begin position="219"/>
        <end position="242"/>
    </location>
</feature>
<name>A0A139IB32_9PEZI</name>
<feature type="transmembrane region" description="Helical" evidence="7">
    <location>
        <begin position="69"/>
        <end position="89"/>
    </location>
</feature>
<dbReference type="PROSITE" id="PS50850">
    <property type="entry name" value="MFS"/>
    <property type="match status" value="1"/>
</dbReference>
<sequence>MELKKSSSAAALCSVKPLQMAVERDSTPSPPNEKDNSHTEYHSDVEKTPEGFVGHEADGNDVPWTATRCIAVFSLCLVYVGSQIILYFVSSNLTAIAIDINSTLANWMLTANTLAVAAVCPFVGYITDLLGRRWLCLGGTLLLIIASAVQGTAHRLAQAVAAQAIGGMGAGICELVALAGVAEITPNKWRGVTLSLVTFSIVPFMPQLLYSILITRASTWRWCFLLTGLWNLVGMIGLFFCYHPPPRNMHQGLTSKQTIGRIDWVGAFLSIVGIALFLVGLQAGGYQHPWTSGHTLGPLIVGGLLTFFAFPAWEIWGTHPYPMVPGKIFKGQRVVALAYAIVFIAGMEFYSILGFFPIVLQYVYNTDAITIGLRGLCYPWAILGGACIVSFLMSYTRGHVRTMFFLMAAMMTAFTGALARSTPDNSTFTVTMATFAAFGNGALVVPALTLAFYAAPDEFVGTVGALSLSVRFLGGSIGTSIYFNVFLNQFKTNLVNLVGAAAAGAGASQEVTVGLLQAYASQIPGAAAAVPGATAAMVSATQHASQWAYAESLKYVWYTTIPFGVISCICCLFLPNIKQFMTSKIAHKSRMKAVFNLQHLDAIREPAIETCPYLLTEPLKISRTSNPTHFSNLRLVSTVIPSEGVAQRLSKSKENDIHNNNNSSPSLHFKKRTTSLHLFLPPQSLEGVL</sequence>
<keyword evidence="10" id="KW-1185">Reference proteome</keyword>
<comment type="subcellular location">
    <subcellularLocation>
        <location evidence="1">Membrane</location>
        <topology evidence="1">Multi-pass membrane protein</topology>
    </subcellularLocation>
</comment>
<evidence type="ECO:0000256" key="2">
    <source>
        <dbReference type="ARBA" id="ARBA00022448"/>
    </source>
</evidence>
<evidence type="ECO:0000256" key="4">
    <source>
        <dbReference type="ARBA" id="ARBA00022989"/>
    </source>
</evidence>